<dbReference type="PANTHER" id="PTHR31297">
    <property type="entry name" value="GLUCAN ENDO-1,6-BETA-GLUCOSIDASE B"/>
    <property type="match status" value="1"/>
</dbReference>
<protein>
    <recommendedName>
        <fullName evidence="15">Endoglucanase B</fullName>
    </recommendedName>
</protein>
<dbReference type="PANTHER" id="PTHR31297:SF41">
    <property type="entry name" value="ENDOGLUCANASE, PUTATIVE (AFU_ORTHOLOGUE AFUA_5G01830)-RELATED"/>
    <property type="match status" value="1"/>
</dbReference>
<keyword evidence="6 9" id="KW-0326">Glycosidase</keyword>
<evidence type="ECO:0000256" key="9">
    <source>
        <dbReference type="RuleBase" id="RU361153"/>
    </source>
</evidence>
<dbReference type="PIRSF" id="PIRSF001043">
    <property type="entry name" value="Endoglucanase_B"/>
    <property type="match status" value="1"/>
</dbReference>
<evidence type="ECO:0000256" key="4">
    <source>
        <dbReference type="ARBA" id="ARBA00023001"/>
    </source>
</evidence>
<keyword evidence="7" id="KW-0961">Cell wall biogenesis/degradation</keyword>
<evidence type="ECO:0008006" key="15">
    <source>
        <dbReference type="Google" id="ProtNLM"/>
    </source>
</evidence>
<keyword evidence="8" id="KW-0624">Polysaccharide degradation</keyword>
<keyword evidence="2 10" id="KW-0732">Signal</keyword>
<dbReference type="InterPro" id="IPR050386">
    <property type="entry name" value="Glycosyl_hydrolase_5"/>
</dbReference>
<comment type="caution">
    <text evidence="13">The sequence shown here is derived from an EMBL/GenBank/DDBJ whole genome shotgun (WGS) entry which is preliminary data.</text>
</comment>
<dbReference type="AlphaFoldDB" id="A0A9N9UBJ7"/>
<organism evidence="13 14">
    <name type="scientific">Clonostachys byssicola</name>
    <dbReference type="NCBI Taxonomy" id="160290"/>
    <lineage>
        <taxon>Eukaryota</taxon>
        <taxon>Fungi</taxon>
        <taxon>Dikarya</taxon>
        <taxon>Ascomycota</taxon>
        <taxon>Pezizomycotina</taxon>
        <taxon>Sordariomycetes</taxon>
        <taxon>Hypocreomycetidae</taxon>
        <taxon>Hypocreales</taxon>
        <taxon>Bionectriaceae</taxon>
        <taxon>Clonostachys</taxon>
    </lineage>
</organism>
<dbReference type="PROSITE" id="PS51257">
    <property type="entry name" value="PROKAR_LIPOPROTEIN"/>
    <property type="match status" value="1"/>
</dbReference>
<dbReference type="SUPFAM" id="SSF81296">
    <property type="entry name" value="E set domains"/>
    <property type="match status" value="1"/>
</dbReference>
<evidence type="ECO:0000256" key="3">
    <source>
        <dbReference type="ARBA" id="ARBA00022801"/>
    </source>
</evidence>
<dbReference type="EMBL" id="CABFNO020001328">
    <property type="protein sequence ID" value="CAG9981963.1"/>
    <property type="molecule type" value="Genomic_DNA"/>
</dbReference>
<name>A0A9N9UBJ7_9HYPO</name>
<evidence type="ECO:0000313" key="13">
    <source>
        <dbReference type="EMBL" id="CAG9981963.1"/>
    </source>
</evidence>
<dbReference type="Proteomes" id="UP000754883">
    <property type="component" value="Unassembled WGS sequence"/>
</dbReference>
<evidence type="ECO:0000256" key="7">
    <source>
        <dbReference type="ARBA" id="ARBA00023316"/>
    </source>
</evidence>
<evidence type="ECO:0000256" key="8">
    <source>
        <dbReference type="ARBA" id="ARBA00023326"/>
    </source>
</evidence>
<dbReference type="Gene3D" id="2.60.40.10">
    <property type="entry name" value="Immunoglobulins"/>
    <property type="match status" value="1"/>
</dbReference>
<proteinExistence type="inferred from homology"/>
<keyword evidence="4" id="KW-0136">Cellulose degradation</keyword>
<feature type="chain" id="PRO_5040246952" description="Endoglucanase B" evidence="10">
    <location>
        <begin position="23"/>
        <end position="567"/>
    </location>
</feature>
<reference evidence="13 14" key="2">
    <citation type="submission" date="2021-10" db="EMBL/GenBank/DDBJ databases">
        <authorList>
            <person name="Piombo E."/>
        </authorList>
    </citation>
    <scope>NUCLEOTIDE SEQUENCE [LARGE SCALE GENOMIC DNA]</scope>
</reference>
<evidence type="ECO:0000256" key="10">
    <source>
        <dbReference type="SAM" id="SignalP"/>
    </source>
</evidence>
<evidence type="ECO:0000256" key="1">
    <source>
        <dbReference type="ARBA" id="ARBA00005641"/>
    </source>
</evidence>
<evidence type="ECO:0000256" key="5">
    <source>
        <dbReference type="ARBA" id="ARBA00023277"/>
    </source>
</evidence>
<sequence>MKLRVSTAGALVCALGACRTSAQCNGTFNALSAADFLKAANPAWNLGNTLDAIPDEGSWNNPKVVAATFDHVKAAGFNSVRIPVTYTHHFTSESPDYQVDPAWLQRVSDVIDFALERDLLVVTNVHHDSWEWADVSKSGADITAIQAKLRALWTQIGTKLACKPPTVAFESINEPPASTAEDGAQVNELNRVFLEAIAETGDWNTQRVVTLAGGNNDATKTSQWFKPPAEVKNPWALQIHYYSPYDFAFSAWGKTIWGSDADKATMDGELGLVTGNFSGVPIYVGEFDATPRSTESAARWKWYDHFVSAATKIGATVAVWDNGLDHLNRETGEFRDPTVVSIINSSTAGVSNSLADSTVDGSATEQSTSAFLFHRVGEAVSDQELPFLFNGNTLVAITTADGKELAASDYTAGSASITFKSSIISSYIDASSAAGVKETFTLHFSAGASSTVTLVQWDVPVLGSTSSKAVAGSDLSIPVEWKGLERLATVKMLADDGTYLVDDWTQYLGPLQQARGTWEGQWSFEGGNVIIKSAAIDLVISLAKPVTFTFEFYPRVEGNVAEYVLSP</sequence>
<dbReference type="GO" id="GO:0030245">
    <property type="term" value="P:cellulose catabolic process"/>
    <property type="evidence" value="ECO:0007669"/>
    <property type="project" value="UniProtKB-KW"/>
</dbReference>
<dbReference type="Gene3D" id="3.20.20.80">
    <property type="entry name" value="Glycosidases"/>
    <property type="match status" value="1"/>
</dbReference>
<evidence type="ECO:0000256" key="6">
    <source>
        <dbReference type="ARBA" id="ARBA00023295"/>
    </source>
</evidence>
<dbReference type="InterPro" id="IPR005102">
    <property type="entry name" value="Carbo-bd_X2"/>
</dbReference>
<evidence type="ECO:0000259" key="11">
    <source>
        <dbReference type="Pfam" id="PF00150"/>
    </source>
</evidence>
<dbReference type="InterPro" id="IPR016282">
    <property type="entry name" value="Glyco_hydro_5_endoGlcnase_B"/>
</dbReference>
<dbReference type="GO" id="GO:0009986">
    <property type="term" value="C:cell surface"/>
    <property type="evidence" value="ECO:0007669"/>
    <property type="project" value="TreeGrafter"/>
</dbReference>
<dbReference type="GO" id="GO:0071555">
    <property type="term" value="P:cell wall organization"/>
    <property type="evidence" value="ECO:0007669"/>
    <property type="project" value="UniProtKB-KW"/>
</dbReference>
<dbReference type="SUPFAM" id="SSF51445">
    <property type="entry name" value="(Trans)glycosidases"/>
    <property type="match status" value="1"/>
</dbReference>
<dbReference type="InterPro" id="IPR013783">
    <property type="entry name" value="Ig-like_fold"/>
</dbReference>
<dbReference type="GO" id="GO:0008422">
    <property type="term" value="F:beta-glucosidase activity"/>
    <property type="evidence" value="ECO:0007669"/>
    <property type="project" value="TreeGrafter"/>
</dbReference>
<dbReference type="InterPro" id="IPR017853">
    <property type="entry name" value="GH"/>
</dbReference>
<keyword evidence="5" id="KW-0119">Carbohydrate metabolism</keyword>
<feature type="domain" description="Glycoside hydrolase family 5" evidence="11">
    <location>
        <begin position="56"/>
        <end position="323"/>
    </location>
</feature>
<evidence type="ECO:0000259" key="12">
    <source>
        <dbReference type="Pfam" id="PF03442"/>
    </source>
</evidence>
<dbReference type="Pfam" id="PF00150">
    <property type="entry name" value="Cellulase"/>
    <property type="match status" value="1"/>
</dbReference>
<dbReference type="InterPro" id="IPR014756">
    <property type="entry name" value="Ig_E-set"/>
</dbReference>
<comment type="similarity">
    <text evidence="1 9">Belongs to the glycosyl hydrolase 5 (cellulase A) family.</text>
</comment>
<gene>
    <name evidence="13" type="ORF">CBYS24578_00009530</name>
</gene>
<dbReference type="InterPro" id="IPR001547">
    <property type="entry name" value="Glyco_hydro_5"/>
</dbReference>
<evidence type="ECO:0000313" key="14">
    <source>
        <dbReference type="Proteomes" id="UP000754883"/>
    </source>
</evidence>
<dbReference type="OrthoDB" id="412536at2759"/>
<evidence type="ECO:0000256" key="2">
    <source>
        <dbReference type="ARBA" id="ARBA00022729"/>
    </source>
</evidence>
<dbReference type="GO" id="GO:0005576">
    <property type="term" value="C:extracellular region"/>
    <property type="evidence" value="ECO:0007669"/>
    <property type="project" value="TreeGrafter"/>
</dbReference>
<reference evidence="14" key="1">
    <citation type="submission" date="2019-06" db="EMBL/GenBank/DDBJ databases">
        <authorList>
            <person name="Broberg M."/>
        </authorList>
    </citation>
    <scope>NUCLEOTIDE SEQUENCE [LARGE SCALE GENOMIC DNA]</scope>
</reference>
<keyword evidence="14" id="KW-1185">Reference proteome</keyword>
<accession>A0A9N9UBJ7</accession>
<feature type="domain" description="Carbohydrate binding X2" evidence="12">
    <location>
        <begin position="366"/>
        <end position="453"/>
    </location>
</feature>
<dbReference type="Pfam" id="PF03442">
    <property type="entry name" value="CBM_X2"/>
    <property type="match status" value="1"/>
</dbReference>
<feature type="signal peptide" evidence="10">
    <location>
        <begin position="1"/>
        <end position="22"/>
    </location>
</feature>
<keyword evidence="3 9" id="KW-0378">Hydrolase</keyword>